<dbReference type="EMBL" id="CAXDID020000117">
    <property type="protein sequence ID" value="CAL6030710.1"/>
    <property type="molecule type" value="Genomic_DNA"/>
</dbReference>
<evidence type="ECO:0000313" key="2">
    <source>
        <dbReference type="Proteomes" id="UP001642409"/>
    </source>
</evidence>
<evidence type="ECO:0000313" key="1">
    <source>
        <dbReference type="EMBL" id="CAL6030710.1"/>
    </source>
</evidence>
<gene>
    <name evidence="1" type="ORF">HINF_LOCUS33587</name>
</gene>
<proteinExistence type="predicted"/>
<accession>A0ABP1J637</accession>
<comment type="caution">
    <text evidence="1">The sequence shown here is derived from an EMBL/GenBank/DDBJ whole genome shotgun (WGS) entry which is preliminary data.</text>
</comment>
<name>A0ABP1J637_9EUKA</name>
<reference evidence="1 2" key="1">
    <citation type="submission" date="2024-07" db="EMBL/GenBank/DDBJ databases">
        <authorList>
            <person name="Akdeniz Z."/>
        </authorList>
    </citation>
    <scope>NUCLEOTIDE SEQUENCE [LARGE SCALE GENOMIC DNA]</scope>
</reference>
<keyword evidence="2" id="KW-1185">Reference proteome</keyword>
<protein>
    <submittedName>
        <fullName evidence="1">Hypothetical_protein</fullName>
    </submittedName>
</protein>
<organism evidence="1 2">
    <name type="scientific">Hexamita inflata</name>
    <dbReference type="NCBI Taxonomy" id="28002"/>
    <lineage>
        <taxon>Eukaryota</taxon>
        <taxon>Metamonada</taxon>
        <taxon>Diplomonadida</taxon>
        <taxon>Hexamitidae</taxon>
        <taxon>Hexamitinae</taxon>
        <taxon>Hexamita</taxon>
    </lineage>
</organism>
<dbReference type="Proteomes" id="UP001642409">
    <property type="component" value="Unassembled WGS sequence"/>
</dbReference>
<sequence length="100" mass="12030">MQVLRLKKVCLQNSIHSPNFLQHLVRIKNENFLDPLIIITSIQKQVIKVRHHLVRFYFQNVGCQYSKVFNFKYEVTEICTIFVKADSVVYRHYCKCRQQL</sequence>